<keyword evidence="3" id="KW-1185">Reference proteome</keyword>
<protein>
    <recommendedName>
        <fullName evidence="1">NTF2 domain-containing protein</fullName>
    </recommendedName>
</protein>
<dbReference type="VEuPathDB" id="FungiDB:SeMB42_g03733"/>
<reference evidence="2 3" key="1">
    <citation type="journal article" date="2019" name="Sci. Rep.">
        <title>Comparative genomics of chytrid fungi reveal insights into the obligate biotrophic and pathogenic lifestyle of Synchytrium endobioticum.</title>
        <authorList>
            <person name="van de Vossenberg B.T.L.H."/>
            <person name="Warris S."/>
            <person name="Nguyen H.D.T."/>
            <person name="van Gent-Pelzer M.P.E."/>
            <person name="Joly D.L."/>
            <person name="van de Geest H.C."/>
            <person name="Bonants P.J.M."/>
            <person name="Smith D.S."/>
            <person name="Levesque C.A."/>
            <person name="van der Lee T.A.J."/>
        </authorList>
    </citation>
    <scope>NUCLEOTIDE SEQUENCE [LARGE SCALE GENOMIC DNA]</scope>
    <source>
        <strain evidence="2 3">MB42</strain>
    </source>
</reference>
<dbReference type="InterPro" id="IPR018222">
    <property type="entry name" value="Nuclear_transport_factor_2_euk"/>
</dbReference>
<name>A0A507D4B9_9FUNG</name>
<dbReference type="Gene3D" id="3.10.450.50">
    <property type="match status" value="1"/>
</dbReference>
<evidence type="ECO:0000313" key="3">
    <source>
        <dbReference type="Proteomes" id="UP000317494"/>
    </source>
</evidence>
<dbReference type="EMBL" id="QEAN01000138">
    <property type="protein sequence ID" value="TPX46349.1"/>
    <property type="molecule type" value="Genomic_DNA"/>
</dbReference>
<dbReference type="Proteomes" id="UP000317494">
    <property type="component" value="Unassembled WGS sequence"/>
</dbReference>
<evidence type="ECO:0000313" key="2">
    <source>
        <dbReference type="EMBL" id="TPX46349.1"/>
    </source>
</evidence>
<proteinExistence type="predicted"/>
<sequence>MAATAPPTQVDINVRETKQPENSAAKATAVGWLFARQYYTFLNREPNSLHLFYKSDSQLTFGDESDQVRPRHRPQ</sequence>
<dbReference type="STRING" id="286115.A0A507D4B9"/>
<dbReference type="InterPro" id="IPR032710">
    <property type="entry name" value="NTF2-like_dom_sf"/>
</dbReference>
<comment type="caution">
    <text evidence="2">The sequence shown here is derived from an EMBL/GenBank/DDBJ whole genome shotgun (WGS) entry which is preliminary data.</text>
</comment>
<feature type="domain" description="NTF2" evidence="1">
    <location>
        <begin position="30"/>
        <end position="75"/>
    </location>
</feature>
<dbReference type="AlphaFoldDB" id="A0A507D4B9"/>
<dbReference type="InterPro" id="IPR002075">
    <property type="entry name" value="NTF2_dom"/>
</dbReference>
<evidence type="ECO:0000259" key="1">
    <source>
        <dbReference type="PROSITE" id="PS50177"/>
    </source>
</evidence>
<dbReference type="PROSITE" id="PS50177">
    <property type="entry name" value="NTF2_DOMAIN"/>
    <property type="match status" value="1"/>
</dbReference>
<dbReference type="Pfam" id="PF02136">
    <property type="entry name" value="NTF2"/>
    <property type="match status" value="1"/>
</dbReference>
<accession>A0A507D4B9</accession>
<organism evidence="2 3">
    <name type="scientific">Synchytrium endobioticum</name>
    <dbReference type="NCBI Taxonomy" id="286115"/>
    <lineage>
        <taxon>Eukaryota</taxon>
        <taxon>Fungi</taxon>
        <taxon>Fungi incertae sedis</taxon>
        <taxon>Chytridiomycota</taxon>
        <taxon>Chytridiomycota incertae sedis</taxon>
        <taxon>Chytridiomycetes</taxon>
        <taxon>Synchytriales</taxon>
        <taxon>Synchytriaceae</taxon>
        <taxon>Synchytrium</taxon>
    </lineage>
</organism>
<dbReference type="SUPFAM" id="SSF54427">
    <property type="entry name" value="NTF2-like"/>
    <property type="match status" value="1"/>
</dbReference>
<gene>
    <name evidence="2" type="ORF">SeMB42_g03733</name>
</gene>